<keyword evidence="1" id="KW-0472">Membrane</keyword>
<feature type="transmembrane region" description="Helical" evidence="1">
    <location>
        <begin position="97"/>
        <end position="116"/>
    </location>
</feature>
<dbReference type="Proteomes" id="UP000032304">
    <property type="component" value="Chromosome 12"/>
</dbReference>
<sequence length="117" mass="13376">MSTGTGSIIRFFPCLYCIPCSLVALLSTVLLRTLEMNIIDYHLAEKNLQKLQWQTYDPQLQKLPCLRLSQIVFGLLMHLLEFVQSSMCCIVRRRPSWVLFLVGIGLESFVGLWAVVV</sequence>
<accession>A0A0D2V6K2</accession>
<evidence type="ECO:0000313" key="3">
    <source>
        <dbReference type="Proteomes" id="UP000032304"/>
    </source>
</evidence>
<evidence type="ECO:0000256" key="1">
    <source>
        <dbReference type="SAM" id="Phobius"/>
    </source>
</evidence>
<keyword evidence="1" id="KW-0812">Transmembrane</keyword>
<dbReference type="EMBL" id="CM001751">
    <property type="protein sequence ID" value="KJB78066.1"/>
    <property type="molecule type" value="Genomic_DNA"/>
</dbReference>
<gene>
    <name evidence="2" type="ORF">B456_012G175000</name>
</gene>
<reference evidence="2 3" key="1">
    <citation type="journal article" date="2012" name="Nature">
        <title>Repeated polyploidization of Gossypium genomes and the evolution of spinnable cotton fibres.</title>
        <authorList>
            <person name="Paterson A.H."/>
            <person name="Wendel J.F."/>
            <person name="Gundlach H."/>
            <person name="Guo H."/>
            <person name="Jenkins J."/>
            <person name="Jin D."/>
            <person name="Llewellyn D."/>
            <person name="Showmaker K.C."/>
            <person name="Shu S."/>
            <person name="Udall J."/>
            <person name="Yoo M.J."/>
            <person name="Byers R."/>
            <person name="Chen W."/>
            <person name="Doron-Faigenboim A."/>
            <person name="Duke M.V."/>
            <person name="Gong L."/>
            <person name="Grimwood J."/>
            <person name="Grover C."/>
            <person name="Grupp K."/>
            <person name="Hu G."/>
            <person name="Lee T.H."/>
            <person name="Li J."/>
            <person name="Lin L."/>
            <person name="Liu T."/>
            <person name="Marler B.S."/>
            <person name="Page J.T."/>
            <person name="Roberts A.W."/>
            <person name="Romanel E."/>
            <person name="Sanders W.S."/>
            <person name="Szadkowski E."/>
            <person name="Tan X."/>
            <person name="Tang H."/>
            <person name="Xu C."/>
            <person name="Wang J."/>
            <person name="Wang Z."/>
            <person name="Zhang D."/>
            <person name="Zhang L."/>
            <person name="Ashrafi H."/>
            <person name="Bedon F."/>
            <person name="Bowers J.E."/>
            <person name="Brubaker C.L."/>
            <person name="Chee P.W."/>
            <person name="Das S."/>
            <person name="Gingle A.R."/>
            <person name="Haigler C.H."/>
            <person name="Harker D."/>
            <person name="Hoffmann L.V."/>
            <person name="Hovav R."/>
            <person name="Jones D.C."/>
            <person name="Lemke C."/>
            <person name="Mansoor S."/>
            <person name="ur Rahman M."/>
            <person name="Rainville L.N."/>
            <person name="Rambani A."/>
            <person name="Reddy U.K."/>
            <person name="Rong J.K."/>
            <person name="Saranga Y."/>
            <person name="Scheffler B.E."/>
            <person name="Scheffler J.A."/>
            <person name="Stelly D.M."/>
            <person name="Triplett B.A."/>
            <person name="Van Deynze A."/>
            <person name="Vaslin M.F."/>
            <person name="Waghmare V.N."/>
            <person name="Walford S.A."/>
            <person name="Wright R.J."/>
            <person name="Zaki E.A."/>
            <person name="Zhang T."/>
            <person name="Dennis E.S."/>
            <person name="Mayer K.F."/>
            <person name="Peterson D.G."/>
            <person name="Rokhsar D.S."/>
            <person name="Wang X."/>
            <person name="Schmutz J."/>
        </authorList>
    </citation>
    <scope>NUCLEOTIDE SEQUENCE [LARGE SCALE GENOMIC DNA]</scope>
</reference>
<name>A0A0D2V6K2_GOSRA</name>
<organism evidence="2 3">
    <name type="scientific">Gossypium raimondii</name>
    <name type="common">Peruvian cotton</name>
    <name type="synonym">Gossypium klotzschianum subsp. raimondii</name>
    <dbReference type="NCBI Taxonomy" id="29730"/>
    <lineage>
        <taxon>Eukaryota</taxon>
        <taxon>Viridiplantae</taxon>
        <taxon>Streptophyta</taxon>
        <taxon>Embryophyta</taxon>
        <taxon>Tracheophyta</taxon>
        <taxon>Spermatophyta</taxon>
        <taxon>Magnoliopsida</taxon>
        <taxon>eudicotyledons</taxon>
        <taxon>Gunneridae</taxon>
        <taxon>Pentapetalae</taxon>
        <taxon>rosids</taxon>
        <taxon>malvids</taxon>
        <taxon>Malvales</taxon>
        <taxon>Malvaceae</taxon>
        <taxon>Malvoideae</taxon>
        <taxon>Gossypium</taxon>
    </lineage>
</organism>
<keyword evidence="1" id="KW-1133">Transmembrane helix</keyword>
<protein>
    <submittedName>
        <fullName evidence="2">Uncharacterized protein</fullName>
    </submittedName>
</protein>
<dbReference type="AlphaFoldDB" id="A0A0D2V6K2"/>
<evidence type="ECO:0000313" key="2">
    <source>
        <dbReference type="EMBL" id="KJB78066.1"/>
    </source>
</evidence>
<keyword evidence="3" id="KW-1185">Reference proteome</keyword>
<proteinExistence type="predicted"/>
<dbReference type="OMA" id="CCIVRRR"/>
<dbReference type="Gramene" id="KJB78066">
    <property type="protein sequence ID" value="KJB78066"/>
    <property type="gene ID" value="B456_012G175000"/>
</dbReference>
<feature type="transmembrane region" description="Helical" evidence="1">
    <location>
        <begin position="12"/>
        <end position="31"/>
    </location>
</feature>